<dbReference type="AlphaFoldDB" id="A0A7W5FC17"/>
<accession>A0A7W5FC17</accession>
<gene>
    <name evidence="4" type="ORF">FHR83_000466</name>
</gene>
<dbReference type="Proteomes" id="UP000590749">
    <property type="component" value="Unassembled WGS sequence"/>
</dbReference>
<dbReference type="PRINTS" id="PR00420">
    <property type="entry name" value="RNGMNOXGNASE"/>
</dbReference>
<dbReference type="RefSeq" id="WP_183216012.1">
    <property type="nucleotide sequence ID" value="NZ_BMPW01000001.1"/>
</dbReference>
<protein>
    <submittedName>
        <fullName evidence="4">2-polyprenyl-6-methoxyphenol hydroxylase-like FAD-dependent oxidoreductase</fullName>
    </submittedName>
</protein>
<evidence type="ECO:0000259" key="3">
    <source>
        <dbReference type="Pfam" id="PF01494"/>
    </source>
</evidence>
<dbReference type="InterPro" id="IPR002938">
    <property type="entry name" value="FAD-bd"/>
</dbReference>
<comment type="caution">
    <text evidence="4">The sequence shown here is derived from an EMBL/GenBank/DDBJ whole genome shotgun (WGS) entry which is preliminary data.</text>
</comment>
<dbReference type="InterPro" id="IPR036188">
    <property type="entry name" value="FAD/NAD-bd_sf"/>
</dbReference>
<feature type="domain" description="FAD-binding" evidence="3">
    <location>
        <begin position="6"/>
        <end position="170"/>
    </location>
</feature>
<dbReference type="GO" id="GO:0071949">
    <property type="term" value="F:FAD binding"/>
    <property type="evidence" value="ECO:0007669"/>
    <property type="project" value="InterPro"/>
</dbReference>
<organism evidence="4 5">
    <name type="scientific">Actinoplanes campanulatus</name>
    <dbReference type="NCBI Taxonomy" id="113559"/>
    <lineage>
        <taxon>Bacteria</taxon>
        <taxon>Bacillati</taxon>
        <taxon>Actinomycetota</taxon>
        <taxon>Actinomycetes</taxon>
        <taxon>Micromonosporales</taxon>
        <taxon>Micromonosporaceae</taxon>
        <taxon>Actinoplanes</taxon>
    </lineage>
</organism>
<dbReference type="GO" id="GO:0004497">
    <property type="term" value="F:monooxygenase activity"/>
    <property type="evidence" value="ECO:0007669"/>
    <property type="project" value="UniProtKB-KW"/>
</dbReference>
<dbReference type="SUPFAM" id="SSF51905">
    <property type="entry name" value="FAD/NAD(P)-binding domain"/>
    <property type="match status" value="1"/>
</dbReference>
<dbReference type="PANTHER" id="PTHR13789:SF309">
    <property type="entry name" value="PUTATIVE (AFU_ORTHOLOGUE AFUA_6G14510)-RELATED"/>
    <property type="match status" value="1"/>
</dbReference>
<dbReference type="Gene3D" id="3.50.50.60">
    <property type="entry name" value="FAD/NAD(P)-binding domain"/>
    <property type="match status" value="1"/>
</dbReference>
<dbReference type="Pfam" id="PF01494">
    <property type="entry name" value="FAD_binding_3"/>
    <property type="match status" value="2"/>
</dbReference>
<feature type="domain" description="FAD-binding" evidence="3">
    <location>
        <begin position="279"/>
        <end position="340"/>
    </location>
</feature>
<dbReference type="InterPro" id="IPR050493">
    <property type="entry name" value="FAD-dep_Monooxygenase_BioMet"/>
</dbReference>
<dbReference type="EMBL" id="JACHXF010000001">
    <property type="protein sequence ID" value="MBB3092832.1"/>
    <property type="molecule type" value="Genomic_DNA"/>
</dbReference>
<name>A0A7W5FC17_9ACTN</name>
<dbReference type="PANTHER" id="PTHR13789">
    <property type="entry name" value="MONOOXYGENASE"/>
    <property type="match status" value="1"/>
</dbReference>
<keyword evidence="5" id="KW-1185">Reference proteome</keyword>
<evidence type="ECO:0000256" key="2">
    <source>
        <dbReference type="ARBA" id="ARBA00023033"/>
    </source>
</evidence>
<keyword evidence="1" id="KW-0560">Oxidoreductase</keyword>
<proteinExistence type="predicted"/>
<evidence type="ECO:0000313" key="4">
    <source>
        <dbReference type="EMBL" id="MBB3092832.1"/>
    </source>
</evidence>
<evidence type="ECO:0000256" key="1">
    <source>
        <dbReference type="ARBA" id="ARBA00023002"/>
    </source>
</evidence>
<reference evidence="4 5" key="1">
    <citation type="submission" date="2020-08" db="EMBL/GenBank/DDBJ databases">
        <title>Genomic Encyclopedia of Type Strains, Phase III (KMG-III): the genomes of soil and plant-associated and newly described type strains.</title>
        <authorList>
            <person name="Whitman W."/>
        </authorList>
    </citation>
    <scope>NUCLEOTIDE SEQUENCE [LARGE SCALE GENOMIC DNA]</scope>
    <source>
        <strain evidence="4 5">CECT 3287</strain>
    </source>
</reference>
<evidence type="ECO:0000313" key="5">
    <source>
        <dbReference type="Proteomes" id="UP000590749"/>
    </source>
</evidence>
<keyword evidence="2" id="KW-0503">Monooxygenase</keyword>
<sequence length="389" mass="42433">MNERTSKVVIVGAGIGGLAAAVALRRAGIPVTVYERAAELGRAQAGHGLVLWHNAVLALRALGLGKETAEIGYALDRHQFWTWYGPNLADWPLDEGAARTGAPVYSVSRPALHRMLLDAAGGDVVLGHTYAGHTEDDDGVTVRFGNGRTVRAGLLVGADGLRSGVRAALMPYEPPPVYAGFTAFQGVIDTGVPGVRDHAFVSTWGRGRWFVYYRLADGRIYWDGILGDRRVRRLSGVGGGRRELLLGEFAGWPAPITGLIEATGEEGIVPAHIFHRPPVDRWSTGRVTLLGDAAHPMTFNLGQGAGQSVEDAVVLAQCLGRSGELAEYERRRAGRVRRIANRSRANGEFTRWHSLPACLFRDAFMRLTFDRLVRRKTYQLTMRVDFVDS</sequence>